<reference evidence="2" key="1">
    <citation type="journal article" date="2022" name="Nat. Commun.">
        <title>Chromosome evolution and the genetic basis of agronomically important traits in greater yam.</title>
        <authorList>
            <person name="Bredeson J.V."/>
            <person name="Lyons J.B."/>
            <person name="Oniyinde I.O."/>
            <person name="Okereke N.R."/>
            <person name="Kolade O."/>
            <person name="Nnabue I."/>
            <person name="Nwadili C.O."/>
            <person name="Hribova E."/>
            <person name="Parker M."/>
            <person name="Nwogha J."/>
            <person name="Shu S."/>
            <person name="Carlson J."/>
            <person name="Kariba R."/>
            <person name="Muthemba S."/>
            <person name="Knop K."/>
            <person name="Barton G.J."/>
            <person name="Sherwood A.V."/>
            <person name="Lopez-Montes A."/>
            <person name="Asiedu R."/>
            <person name="Jamnadass R."/>
            <person name="Muchugi A."/>
            <person name="Goodstein D."/>
            <person name="Egesi C.N."/>
            <person name="Featherston J."/>
            <person name="Asfaw A."/>
            <person name="Simpson G.G."/>
            <person name="Dolezel J."/>
            <person name="Hendre P.S."/>
            <person name="Van Deynze A."/>
            <person name="Kumar P.L."/>
            <person name="Obidiegwu J.E."/>
            <person name="Bhattacharjee R."/>
            <person name="Rokhsar D.S."/>
        </authorList>
    </citation>
    <scope>NUCLEOTIDE SEQUENCE [LARGE SCALE GENOMIC DNA]</scope>
    <source>
        <strain evidence="2">cv. TDa95/00328</strain>
    </source>
</reference>
<name>A0ACB7U4V4_DIOAL</name>
<comment type="caution">
    <text evidence="1">The sequence shown here is derived from an EMBL/GenBank/DDBJ whole genome shotgun (WGS) entry which is preliminary data.</text>
</comment>
<protein>
    <submittedName>
        <fullName evidence="1">Uncharacterized protein</fullName>
    </submittedName>
</protein>
<evidence type="ECO:0000313" key="1">
    <source>
        <dbReference type="EMBL" id="KAH7655358.1"/>
    </source>
</evidence>
<proteinExistence type="predicted"/>
<organism evidence="1 2">
    <name type="scientific">Dioscorea alata</name>
    <name type="common">Purple yam</name>
    <dbReference type="NCBI Taxonomy" id="55571"/>
    <lineage>
        <taxon>Eukaryota</taxon>
        <taxon>Viridiplantae</taxon>
        <taxon>Streptophyta</taxon>
        <taxon>Embryophyta</taxon>
        <taxon>Tracheophyta</taxon>
        <taxon>Spermatophyta</taxon>
        <taxon>Magnoliopsida</taxon>
        <taxon>Liliopsida</taxon>
        <taxon>Dioscoreales</taxon>
        <taxon>Dioscoreaceae</taxon>
        <taxon>Dioscorea</taxon>
    </lineage>
</organism>
<keyword evidence="2" id="KW-1185">Reference proteome</keyword>
<evidence type="ECO:0000313" key="2">
    <source>
        <dbReference type="Proteomes" id="UP000827976"/>
    </source>
</evidence>
<accession>A0ACB7U4V4</accession>
<dbReference type="EMBL" id="CM037028">
    <property type="protein sequence ID" value="KAH7655358.1"/>
    <property type="molecule type" value="Genomic_DNA"/>
</dbReference>
<sequence length="109" mass="12373">MEMNRGRGRGPGRVIADINGAVINLNQELGRMRRQATQLLQTQYVLEYKVDQLVYIDGLAQENVPMAAQQDISMEAQQDISMEAQQDVPMAAQLHEEKVEPFMAEQQQQ</sequence>
<gene>
    <name evidence="1" type="ORF">IHE45_18G005100</name>
</gene>
<dbReference type="Proteomes" id="UP000827976">
    <property type="component" value="Chromosome 18"/>
</dbReference>